<protein>
    <submittedName>
        <fullName evidence="3">Uncharacterized protein</fullName>
    </submittedName>
</protein>
<feature type="compositionally biased region" description="Basic and acidic residues" evidence="1">
    <location>
        <begin position="111"/>
        <end position="129"/>
    </location>
</feature>
<reference evidence="3 4" key="1">
    <citation type="submission" date="2019-02" db="EMBL/GenBank/DDBJ databases">
        <title>Deep-cultivation of Planctomycetes and their phenomic and genomic characterization uncovers novel biology.</title>
        <authorList>
            <person name="Wiegand S."/>
            <person name="Jogler M."/>
            <person name="Boedeker C."/>
            <person name="Pinto D."/>
            <person name="Vollmers J."/>
            <person name="Rivas-Marin E."/>
            <person name="Kohn T."/>
            <person name="Peeters S.H."/>
            <person name="Heuer A."/>
            <person name="Rast P."/>
            <person name="Oberbeckmann S."/>
            <person name="Bunk B."/>
            <person name="Jeske O."/>
            <person name="Meyerdierks A."/>
            <person name="Storesund J.E."/>
            <person name="Kallscheuer N."/>
            <person name="Luecker S."/>
            <person name="Lage O.M."/>
            <person name="Pohl T."/>
            <person name="Merkel B.J."/>
            <person name="Hornburger P."/>
            <person name="Mueller R.-W."/>
            <person name="Bruemmer F."/>
            <person name="Labrenz M."/>
            <person name="Spormann A.M."/>
            <person name="Op Den Camp H."/>
            <person name="Overmann J."/>
            <person name="Amann R."/>
            <person name="Jetten M.S.M."/>
            <person name="Mascher T."/>
            <person name="Medema M.H."/>
            <person name="Devos D.P."/>
            <person name="Kaster A.-K."/>
            <person name="Ovreas L."/>
            <person name="Rohde M."/>
            <person name="Galperin M.Y."/>
            <person name="Jogler C."/>
        </authorList>
    </citation>
    <scope>NUCLEOTIDE SEQUENCE [LARGE SCALE GENOMIC DNA]</scope>
    <source>
        <strain evidence="3 4">KOR34</strain>
    </source>
</reference>
<dbReference type="Proteomes" id="UP000316714">
    <property type="component" value="Unassembled WGS sequence"/>
</dbReference>
<keyword evidence="2" id="KW-0472">Membrane</keyword>
<accession>A0A5C5UXR8</accession>
<keyword evidence="2" id="KW-0812">Transmembrane</keyword>
<dbReference type="PROSITE" id="PS51257">
    <property type="entry name" value="PROKAR_LIPOPROTEIN"/>
    <property type="match status" value="1"/>
</dbReference>
<gene>
    <name evidence="3" type="ORF">KOR34_48200</name>
</gene>
<sequence length="277" mass="30155">MEEMETRLCAALLLTFSCEHGMWCRHCKQDVPAVAPATNGAVHCARCHGPLDQPAFAKSVSDSGVGLDQESQRVVDPHALLQASDSGYRHDEIRRAIRGAQRRASAAPRMLRFDPPEPLVEQKRVEPRDPASPNTRVDQPVRENHRPTQWVAWALALTGAMTLGAGVGLMFWSLTEARPELWEWGIGATLTGQGVMIIGLVQLLAGLWNSSRSANQTLRGVQQELRRLGRTTESLLGANAPTAASFYADLARGASPEMLLANLKGQVDALSSHVARD</sequence>
<dbReference type="EMBL" id="SIHJ01000005">
    <property type="protein sequence ID" value="TWT30262.1"/>
    <property type="molecule type" value="Genomic_DNA"/>
</dbReference>
<feature type="transmembrane region" description="Helical" evidence="2">
    <location>
        <begin position="150"/>
        <end position="172"/>
    </location>
</feature>
<evidence type="ECO:0000256" key="1">
    <source>
        <dbReference type="SAM" id="MobiDB-lite"/>
    </source>
</evidence>
<organism evidence="3 4">
    <name type="scientific">Posidoniimonas corsicana</name>
    <dbReference type="NCBI Taxonomy" id="1938618"/>
    <lineage>
        <taxon>Bacteria</taxon>
        <taxon>Pseudomonadati</taxon>
        <taxon>Planctomycetota</taxon>
        <taxon>Planctomycetia</taxon>
        <taxon>Pirellulales</taxon>
        <taxon>Lacipirellulaceae</taxon>
        <taxon>Posidoniimonas</taxon>
    </lineage>
</organism>
<name>A0A5C5UXR8_9BACT</name>
<proteinExistence type="predicted"/>
<evidence type="ECO:0000313" key="4">
    <source>
        <dbReference type="Proteomes" id="UP000316714"/>
    </source>
</evidence>
<feature type="transmembrane region" description="Helical" evidence="2">
    <location>
        <begin position="184"/>
        <end position="208"/>
    </location>
</feature>
<evidence type="ECO:0000256" key="2">
    <source>
        <dbReference type="SAM" id="Phobius"/>
    </source>
</evidence>
<feature type="region of interest" description="Disordered" evidence="1">
    <location>
        <begin position="104"/>
        <end position="140"/>
    </location>
</feature>
<comment type="caution">
    <text evidence="3">The sequence shown here is derived from an EMBL/GenBank/DDBJ whole genome shotgun (WGS) entry which is preliminary data.</text>
</comment>
<evidence type="ECO:0000313" key="3">
    <source>
        <dbReference type="EMBL" id="TWT30262.1"/>
    </source>
</evidence>
<keyword evidence="4" id="KW-1185">Reference proteome</keyword>
<dbReference type="AlphaFoldDB" id="A0A5C5UXR8"/>
<keyword evidence="2" id="KW-1133">Transmembrane helix</keyword>